<feature type="transmembrane region" description="Helical" evidence="1">
    <location>
        <begin position="23"/>
        <end position="48"/>
    </location>
</feature>
<sequence>MEMSGNMTDPITTFIQTFVGNPWVSLLIALGGILIVISIPTGFFKWLYDRSQKEKVIARQTYLEHCENLFKQFSMAFDRSAVQRSGSPFESFFDLFAFKEQFLQHLFTGYDEVLTNMVSMINIDRQIRTSREPASQEQKLESNRLHNEFKISFEKFTQNIVLKTKAFEGVCKDCKNNYEKSYKDRIMIDKLASFVMPF</sequence>
<dbReference type="AlphaFoldDB" id="A0A128A5A8"/>
<dbReference type="EMBL" id="LN890280">
    <property type="protein sequence ID" value="CUR52528.1"/>
    <property type="molecule type" value="Genomic_DNA"/>
</dbReference>
<organism evidence="2 3">
    <name type="scientific">Nitrosotalea devaniterrae</name>
    <dbReference type="NCBI Taxonomy" id="1078905"/>
    <lineage>
        <taxon>Archaea</taxon>
        <taxon>Nitrososphaerota</taxon>
        <taxon>Nitrososphaeria</taxon>
        <taxon>Nitrosotaleales</taxon>
        <taxon>Nitrosotaleaceae</taxon>
        <taxon>Nitrosotalea</taxon>
    </lineage>
</organism>
<proteinExistence type="predicted"/>
<keyword evidence="1" id="KW-0812">Transmembrane</keyword>
<keyword evidence="3" id="KW-1185">Reference proteome</keyword>
<dbReference type="Proteomes" id="UP000196239">
    <property type="component" value="Chromosome 1"/>
</dbReference>
<evidence type="ECO:0000313" key="3">
    <source>
        <dbReference type="Proteomes" id="UP000196239"/>
    </source>
</evidence>
<dbReference type="KEGG" id="ndv:NDEV_1766"/>
<name>A0A128A5A8_9ARCH</name>
<protein>
    <submittedName>
        <fullName evidence="2">Uncharacterized protein</fullName>
    </submittedName>
</protein>
<reference evidence="3" key="1">
    <citation type="submission" date="2015-10" db="EMBL/GenBank/DDBJ databases">
        <authorList>
            <person name="Lehtovirta-Morley L.E."/>
            <person name="Vieille C."/>
        </authorList>
    </citation>
    <scope>NUCLEOTIDE SEQUENCE [LARGE SCALE GENOMIC DNA]</scope>
</reference>
<gene>
    <name evidence="2" type="ORF">NDEV_1766</name>
</gene>
<evidence type="ECO:0000313" key="2">
    <source>
        <dbReference type="EMBL" id="CUR52528.1"/>
    </source>
</evidence>
<accession>A0A128A5A8</accession>
<keyword evidence="1" id="KW-1133">Transmembrane helix</keyword>
<keyword evidence="1" id="KW-0472">Membrane</keyword>
<evidence type="ECO:0000256" key="1">
    <source>
        <dbReference type="SAM" id="Phobius"/>
    </source>
</evidence>